<feature type="region of interest" description="Disordered" evidence="1">
    <location>
        <begin position="38"/>
        <end position="68"/>
    </location>
</feature>
<dbReference type="InterPro" id="IPR019341">
    <property type="entry name" value="Alpha/Gamma-adaptin-bd_p34"/>
</dbReference>
<organism evidence="2 3">
    <name type="scientific">Calocera cornea HHB12733</name>
    <dbReference type="NCBI Taxonomy" id="1353952"/>
    <lineage>
        <taxon>Eukaryota</taxon>
        <taxon>Fungi</taxon>
        <taxon>Dikarya</taxon>
        <taxon>Basidiomycota</taxon>
        <taxon>Agaricomycotina</taxon>
        <taxon>Dacrymycetes</taxon>
        <taxon>Dacrymycetales</taxon>
        <taxon>Dacrymycetaceae</taxon>
        <taxon>Calocera</taxon>
    </lineage>
</organism>
<feature type="region of interest" description="Disordered" evidence="1">
    <location>
        <begin position="416"/>
        <end position="560"/>
    </location>
</feature>
<dbReference type="EMBL" id="KV424025">
    <property type="protein sequence ID" value="KZT53949.1"/>
    <property type="molecule type" value="Genomic_DNA"/>
</dbReference>
<protein>
    <submittedName>
        <fullName evidence="2">Uncharacterized protein</fullName>
    </submittedName>
</protein>
<feature type="compositionally biased region" description="Low complexity" evidence="1">
    <location>
        <begin position="38"/>
        <end position="55"/>
    </location>
</feature>
<evidence type="ECO:0000256" key="1">
    <source>
        <dbReference type="SAM" id="MobiDB-lite"/>
    </source>
</evidence>
<dbReference type="PANTHER" id="PTHR14659">
    <property type="entry name" value="ALPHA- AND GAMMA-ADAPTIN-BINDING PROTEIN P34"/>
    <property type="match status" value="1"/>
</dbReference>
<feature type="compositionally biased region" description="Basic and acidic residues" evidence="1">
    <location>
        <begin position="550"/>
        <end position="560"/>
    </location>
</feature>
<dbReference type="InParanoid" id="A0A165E243"/>
<feature type="region of interest" description="Disordered" evidence="1">
    <location>
        <begin position="236"/>
        <end position="273"/>
    </location>
</feature>
<name>A0A165E243_9BASI</name>
<feature type="compositionally biased region" description="Low complexity" evidence="1">
    <location>
        <begin position="476"/>
        <end position="488"/>
    </location>
</feature>
<proteinExistence type="predicted"/>
<feature type="compositionally biased region" description="Acidic residues" evidence="1">
    <location>
        <begin position="417"/>
        <end position="428"/>
    </location>
</feature>
<gene>
    <name evidence="2" type="ORF">CALCODRAFT_485956</name>
</gene>
<dbReference type="Proteomes" id="UP000076842">
    <property type="component" value="Unassembled WGS sequence"/>
</dbReference>
<sequence length="613" mass="64914">MSAELFPEGCHILLVAHPPHLAHAFLTRLAHVAPSPAPAAATSTVGAGAAPALPTADPPAPLEPDNEGRVPYTLTNKYYTARVYFQLQPLAKPPAPPLWPPDVDDDRARAVIWVFDKRQHEPALFDRLLPALEAHGAEVKLAPAPPKPATSDPTPSLSGHTADADADTDASRLPPHPFGPGPVSTISTSTSSSSTLGADLPALTVPIPAPAPVRGVEDDALESFFMDREFEFVDADQNQTQDQNEERAALGPEGAGVGEEEEEEDLLQSGTPPSPLAVLSWYERAADEIYLLSADVVGLSRVLECLSTVMWPSMVRAPRARGLLAGSLLSDSAGLGPSSAWGELAGEEDIVSAAADDGDDDDDDEEAVEAQVQAVLQGLEQLAVGRDTFEGRLAAAEFERRARSEREALEAWLDAEHADDDDDDDDEGAPLGSGLAARRRAEGEEFGELVGAQGAHTGRERDSDVWAELEVDEPRAAGAGAEAGYAALGEEEDGAGDDGLPSQAEIVQAHLRIFGPPPPPPPRAAPGPSPASAPGSRSRSRSRSTPGPQPEDHEHEHEFDLSTALGALQSMRDEIRGMTDERERRRAAARVALGLVHGLGLDEQDLEEVMRHG</sequence>
<feature type="region of interest" description="Disordered" evidence="1">
    <location>
        <begin position="140"/>
        <end position="197"/>
    </location>
</feature>
<accession>A0A165E243</accession>
<evidence type="ECO:0000313" key="2">
    <source>
        <dbReference type="EMBL" id="KZT53949.1"/>
    </source>
</evidence>
<reference evidence="2 3" key="1">
    <citation type="journal article" date="2016" name="Mol. Biol. Evol.">
        <title>Comparative Genomics of Early-Diverging Mushroom-Forming Fungi Provides Insights into the Origins of Lignocellulose Decay Capabilities.</title>
        <authorList>
            <person name="Nagy L.G."/>
            <person name="Riley R."/>
            <person name="Tritt A."/>
            <person name="Adam C."/>
            <person name="Daum C."/>
            <person name="Floudas D."/>
            <person name="Sun H."/>
            <person name="Yadav J.S."/>
            <person name="Pangilinan J."/>
            <person name="Larsson K.H."/>
            <person name="Matsuura K."/>
            <person name="Barry K."/>
            <person name="Labutti K."/>
            <person name="Kuo R."/>
            <person name="Ohm R.A."/>
            <person name="Bhattacharya S.S."/>
            <person name="Shirouzu T."/>
            <person name="Yoshinaga Y."/>
            <person name="Martin F.M."/>
            <person name="Grigoriev I.V."/>
            <person name="Hibbett D.S."/>
        </authorList>
    </citation>
    <scope>NUCLEOTIDE SEQUENCE [LARGE SCALE GENOMIC DNA]</scope>
    <source>
        <strain evidence="2 3">HHB12733</strain>
    </source>
</reference>
<dbReference type="PANTHER" id="PTHR14659:SF1">
    <property type="entry name" value="ALPHA- AND GAMMA-ADAPTIN-BINDING PROTEIN P34"/>
    <property type="match status" value="1"/>
</dbReference>
<dbReference type="STRING" id="1353952.A0A165E243"/>
<keyword evidence="3" id="KW-1185">Reference proteome</keyword>
<evidence type="ECO:0000313" key="3">
    <source>
        <dbReference type="Proteomes" id="UP000076842"/>
    </source>
</evidence>
<dbReference type="AlphaFoldDB" id="A0A165E243"/>
<feature type="compositionally biased region" description="Pro residues" evidence="1">
    <location>
        <begin position="515"/>
        <end position="531"/>
    </location>
</feature>
<feature type="compositionally biased region" description="Low complexity" evidence="1">
    <location>
        <begin position="184"/>
        <end position="195"/>
    </location>
</feature>